<evidence type="ECO:0000313" key="2">
    <source>
        <dbReference type="WBParaSite" id="maker-unitig_29632-snap-gene-0.1-mRNA-1"/>
    </source>
</evidence>
<organism evidence="1 2">
    <name type="scientific">Macrostomum lignano</name>
    <dbReference type="NCBI Taxonomy" id="282301"/>
    <lineage>
        <taxon>Eukaryota</taxon>
        <taxon>Metazoa</taxon>
        <taxon>Spiralia</taxon>
        <taxon>Lophotrochozoa</taxon>
        <taxon>Platyhelminthes</taxon>
        <taxon>Rhabditophora</taxon>
        <taxon>Macrostomorpha</taxon>
        <taxon>Macrostomida</taxon>
        <taxon>Macrostomidae</taxon>
        <taxon>Macrostomum</taxon>
    </lineage>
</organism>
<dbReference type="WBParaSite" id="maker-unitig_29632-snap-gene-0.1-mRNA-1">
    <property type="protein sequence ID" value="maker-unitig_29632-snap-gene-0.1-mRNA-1"/>
    <property type="gene ID" value="maker-unitig_29632-snap-gene-0.1"/>
</dbReference>
<evidence type="ECO:0000313" key="1">
    <source>
        <dbReference type="Proteomes" id="UP000095280"/>
    </source>
</evidence>
<reference evidence="2" key="1">
    <citation type="submission" date="2016-11" db="UniProtKB">
        <authorList>
            <consortium name="WormBaseParasite"/>
        </authorList>
    </citation>
    <scope>IDENTIFICATION</scope>
</reference>
<protein>
    <submittedName>
        <fullName evidence="2">Uncharacterized protein</fullName>
    </submittedName>
</protein>
<name>A0A1I8FE78_9PLAT</name>
<dbReference type="Proteomes" id="UP000095280">
    <property type="component" value="Unplaced"/>
</dbReference>
<dbReference type="AlphaFoldDB" id="A0A1I8FE78"/>
<accession>A0A1I8FE78</accession>
<proteinExistence type="predicted"/>
<keyword evidence="1" id="KW-1185">Reference proteome</keyword>
<sequence>MLLLSDLWLKARYFTKSSNAPILT</sequence>